<dbReference type="Gene3D" id="3.80.10.10">
    <property type="entry name" value="Ribonuclease Inhibitor"/>
    <property type="match status" value="1"/>
</dbReference>
<dbReference type="InterPro" id="IPR042655">
    <property type="entry name" value="LRC72"/>
</dbReference>
<keyword evidence="1" id="KW-0433">Leucine-rich repeat</keyword>
<dbReference type="SMART" id="SM00369">
    <property type="entry name" value="LRR_TYP"/>
    <property type="match status" value="2"/>
</dbReference>
<dbReference type="InterPro" id="IPR003591">
    <property type="entry name" value="Leu-rich_rpt_typical-subtyp"/>
</dbReference>
<dbReference type="PANTHER" id="PTHR46759">
    <property type="entry name" value="LEUCINE-RICH REPEAT-CONTAINING PROTEIN 72"/>
    <property type="match status" value="1"/>
</dbReference>
<keyword evidence="4" id="KW-1185">Reference proteome</keyword>
<dbReference type="InterPro" id="IPR001611">
    <property type="entry name" value="Leu-rich_rpt"/>
</dbReference>
<dbReference type="PROSITE" id="PS51450">
    <property type="entry name" value="LRR"/>
    <property type="match status" value="1"/>
</dbReference>
<dbReference type="OrthoDB" id="1517790at2759"/>
<sequence>MARFPSLEILWLNDNKLTKLKGIEANFRIKHLFLHNNAIATVCNASCCLLQLRHLETLQLANNQLQDLKSTLGVISQLPFLKKLQLAGNPLEAEASYRDAIIFAVPTLEQLDSAMVTPFERAAAVKFFTAKRIEKPIAFGTIPKIWDKPRKIAIGERSEGERILGIEIAASTRRRTHDAELRRVLEDRQRQNPSFEMRIAKASSSLLSAQCGRPALDAASFAFVARGRVPQLLLRLGDLGLMPQAQEAAESVGGAGATVYIAATCLDLQRSPWRTESVHPAQFAGGVRARVRAEDGGRFEAFLFPTEVYAKAYDKVLTQLQAGMPETLCVNIALRESTTHTPIASAKLPLALLLSATATEKEFRFDATPLLPPHASSHDATPAPLATLDASIVTDWGLANTSAAEYGNSRFGFLERRRPPAEPLPADPPMVHLSRDRFCVTIRSSNAAAAPAAEASVPPLGGSIRFDTTKYAEFERVKAMGMPTTTMRETHKL</sequence>
<organism evidence="3 4">
    <name type="scientific">Chrysochromulina tobinii</name>
    <dbReference type="NCBI Taxonomy" id="1460289"/>
    <lineage>
        <taxon>Eukaryota</taxon>
        <taxon>Haptista</taxon>
        <taxon>Haptophyta</taxon>
        <taxon>Prymnesiophyceae</taxon>
        <taxon>Prymnesiales</taxon>
        <taxon>Chrysochromulinaceae</taxon>
        <taxon>Chrysochromulina</taxon>
    </lineage>
</organism>
<keyword evidence="2" id="KW-0677">Repeat</keyword>
<dbReference type="AlphaFoldDB" id="A0A0M0JTF2"/>
<reference evidence="4" key="1">
    <citation type="journal article" date="2015" name="PLoS Genet.">
        <title>Genome Sequence and Transcriptome Analyses of Chrysochromulina tobin: Metabolic Tools for Enhanced Algal Fitness in the Prominent Order Prymnesiales (Haptophyceae).</title>
        <authorList>
            <person name="Hovde B.T."/>
            <person name="Deodato C.R."/>
            <person name="Hunsperger H.M."/>
            <person name="Ryken S.A."/>
            <person name="Yost W."/>
            <person name="Jha R.K."/>
            <person name="Patterson J."/>
            <person name="Monnat R.J. Jr."/>
            <person name="Barlow S.B."/>
            <person name="Starkenburg S.R."/>
            <person name="Cattolico R.A."/>
        </authorList>
    </citation>
    <scope>NUCLEOTIDE SEQUENCE</scope>
    <source>
        <strain evidence="4">CCMP291</strain>
    </source>
</reference>
<dbReference type="EMBL" id="JWZX01002394">
    <property type="protein sequence ID" value="KOO29582.1"/>
    <property type="molecule type" value="Genomic_DNA"/>
</dbReference>
<dbReference type="PANTHER" id="PTHR46759:SF1">
    <property type="entry name" value="LEUCINE-RICH REPEAT-CONTAINING PROTEIN 72"/>
    <property type="match status" value="1"/>
</dbReference>
<comment type="caution">
    <text evidence="3">The sequence shown here is derived from an EMBL/GenBank/DDBJ whole genome shotgun (WGS) entry which is preliminary data.</text>
</comment>
<dbReference type="Proteomes" id="UP000037460">
    <property type="component" value="Unassembled WGS sequence"/>
</dbReference>
<dbReference type="InterPro" id="IPR032675">
    <property type="entry name" value="LRR_dom_sf"/>
</dbReference>
<evidence type="ECO:0000256" key="1">
    <source>
        <dbReference type="ARBA" id="ARBA00022614"/>
    </source>
</evidence>
<evidence type="ECO:0000256" key="2">
    <source>
        <dbReference type="ARBA" id="ARBA00022737"/>
    </source>
</evidence>
<accession>A0A0M0JTF2</accession>
<dbReference type="Pfam" id="PF14580">
    <property type="entry name" value="LRR_9"/>
    <property type="match status" value="1"/>
</dbReference>
<name>A0A0M0JTF2_9EUKA</name>
<evidence type="ECO:0000313" key="4">
    <source>
        <dbReference type="Proteomes" id="UP000037460"/>
    </source>
</evidence>
<proteinExistence type="predicted"/>
<gene>
    <name evidence="3" type="ORF">Ctob_008134</name>
</gene>
<protein>
    <submittedName>
        <fullName evidence="3">Leucine rich repeat family protein</fullName>
    </submittedName>
</protein>
<evidence type="ECO:0000313" key="3">
    <source>
        <dbReference type="EMBL" id="KOO29582.1"/>
    </source>
</evidence>
<dbReference type="SUPFAM" id="SSF52058">
    <property type="entry name" value="L domain-like"/>
    <property type="match status" value="1"/>
</dbReference>